<dbReference type="SUPFAM" id="SSF54001">
    <property type="entry name" value="Cysteine proteinases"/>
    <property type="match status" value="1"/>
</dbReference>
<comment type="caution">
    <text evidence="4">The sequence shown here is derived from an EMBL/GenBank/DDBJ whole genome shotgun (WGS) entry which is preliminary data.</text>
</comment>
<gene>
    <name evidence="4" type="ORF">ACFSX9_05535</name>
</gene>
<dbReference type="Gene3D" id="2.60.40.3140">
    <property type="match status" value="1"/>
</dbReference>
<evidence type="ECO:0000256" key="1">
    <source>
        <dbReference type="SAM" id="SignalP"/>
    </source>
</evidence>
<feature type="signal peptide" evidence="1">
    <location>
        <begin position="1"/>
        <end position="18"/>
    </location>
</feature>
<feature type="domain" description="DUF3857" evidence="3">
    <location>
        <begin position="58"/>
        <end position="213"/>
    </location>
</feature>
<sequence length="635" mass="72873">MRTILLAFSLFISFLTFSQETNLSSLLIPKELVENSNSIIRDQKIHINIGSRKQMNIKKSKIITVFNKSGLSNIDAYEFYNKSTKVKSIEATVYSSFGKEIKKIRRGDFIDQSVFDGFSIQNDARKLFLKYTPTQYPFTIVYTSEVETSNTAFIPAWYPIDDFYESVQKSSVHIKFPSDLGFKYKELNFNTENISKQESANEISFTAINLKATKFEEFSPSFRKINPSVLFGLDSFSLEGVEGNAKSWDEFGKWMYVNLLKDTEQLPQSTIQKIKVLVGEEKDPIKKAQIIYKYVQGKSRYVSIQLGIGGWKPMLVSDVDKLGYGDCKALSNYTRILLREVGVESFYTIIYAGNDKTDLNEDFVSMQGNHAILSIPVNNKYVFLECTSQTSPFGFNGDFTDDRYALIVKPEGGEIIRTANYNTVKSGQFTIGNYEISEKGNLRGSVLIRSEGVQYDDIYMIESKSSDEKESHYKDRFGWINNLKINSLELINNREKIEFSEKLSIDAINYASISSEMLLIPINVFTRSLSVPQRYRTRENSFEISRGFYDEDDVDISIPRGFVVDSKPDDIMFSSKFGTYKMEISLISSTLLKFKRSYLLNDGVYGKEEYEEFRKFKEQINRLDNSKIIIKKATN</sequence>
<feature type="chain" id="PRO_5045065208" evidence="1">
    <location>
        <begin position="19"/>
        <end position="635"/>
    </location>
</feature>
<dbReference type="EMBL" id="JBHUOL010000011">
    <property type="protein sequence ID" value="MFD2908192.1"/>
    <property type="molecule type" value="Genomic_DNA"/>
</dbReference>
<organism evidence="4 5">
    <name type="scientific">Flavobacterium ardleyense</name>
    <dbReference type="NCBI Taxonomy" id="2038737"/>
    <lineage>
        <taxon>Bacteria</taxon>
        <taxon>Pseudomonadati</taxon>
        <taxon>Bacteroidota</taxon>
        <taxon>Flavobacteriia</taxon>
        <taxon>Flavobacteriales</taxon>
        <taxon>Flavobacteriaceae</taxon>
        <taxon>Flavobacterium</taxon>
    </lineage>
</organism>
<evidence type="ECO:0000259" key="3">
    <source>
        <dbReference type="Pfam" id="PF12969"/>
    </source>
</evidence>
<accession>A0ABW5Z8S6</accession>
<dbReference type="Gene3D" id="2.60.120.1130">
    <property type="match status" value="1"/>
</dbReference>
<name>A0ABW5Z8S6_9FLAO</name>
<evidence type="ECO:0000313" key="5">
    <source>
        <dbReference type="Proteomes" id="UP001597549"/>
    </source>
</evidence>
<dbReference type="Pfam" id="PF12969">
    <property type="entry name" value="DUF3857"/>
    <property type="match status" value="1"/>
</dbReference>
<dbReference type="Proteomes" id="UP001597549">
    <property type="component" value="Unassembled WGS sequence"/>
</dbReference>
<keyword evidence="1" id="KW-0732">Signal</keyword>
<dbReference type="Gene3D" id="3.10.620.30">
    <property type="match status" value="1"/>
</dbReference>
<protein>
    <submittedName>
        <fullName evidence="4">DUF3857 domain-containing protein</fullName>
    </submittedName>
</protein>
<keyword evidence="5" id="KW-1185">Reference proteome</keyword>
<dbReference type="InterPro" id="IPR002931">
    <property type="entry name" value="Transglutaminase-like"/>
</dbReference>
<dbReference type="Pfam" id="PF01841">
    <property type="entry name" value="Transglut_core"/>
    <property type="match status" value="1"/>
</dbReference>
<dbReference type="InterPro" id="IPR024618">
    <property type="entry name" value="DUF3857"/>
</dbReference>
<feature type="domain" description="Transglutaminase-like" evidence="2">
    <location>
        <begin position="278"/>
        <end position="384"/>
    </location>
</feature>
<dbReference type="RefSeq" id="WP_379805474.1">
    <property type="nucleotide sequence ID" value="NZ_JBHUOL010000011.1"/>
</dbReference>
<dbReference type="InterPro" id="IPR038765">
    <property type="entry name" value="Papain-like_cys_pep_sf"/>
</dbReference>
<evidence type="ECO:0000313" key="4">
    <source>
        <dbReference type="EMBL" id="MFD2908192.1"/>
    </source>
</evidence>
<proteinExistence type="predicted"/>
<reference evidence="5" key="1">
    <citation type="journal article" date="2019" name="Int. J. Syst. Evol. Microbiol.">
        <title>The Global Catalogue of Microorganisms (GCM) 10K type strain sequencing project: providing services to taxonomists for standard genome sequencing and annotation.</title>
        <authorList>
            <consortium name="The Broad Institute Genomics Platform"/>
            <consortium name="The Broad Institute Genome Sequencing Center for Infectious Disease"/>
            <person name="Wu L."/>
            <person name="Ma J."/>
        </authorList>
    </citation>
    <scope>NUCLEOTIDE SEQUENCE [LARGE SCALE GENOMIC DNA]</scope>
    <source>
        <strain evidence="5">KCTC 52644</strain>
    </source>
</reference>
<evidence type="ECO:0000259" key="2">
    <source>
        <dbReference type="Pfam" id="PF01841"/>
    </source>
</evidence>